<feature type="transmembrane region" description="Helical" evidence="1">
    <location>
        <begin position="20"/>
        <end position="47"/>
    </location>
</feature>
<evidence type="ECO:0000313" key="3">
    <source>
        <dbReference type="Proteomes" id="UP000198848"/>
    </source>
</evidence>
<keyword evidence="1" id="KW-0812">Transmembrane</keyword>
<protein>
    <submittedName>
        <fullName evidence="2">Uncharacterized protein</fullName>
    </submittedName>
</protein>
<keyword evidence="1" id="KW-0472">Membrane</keyword>
<reference evidence="3" key="1">
    <citation type="submission" date="2016-10" db="EMBL/GenBank/DDBJ databases">
        <authorList>
            <person name="Varghese N."/>
            <person name="Submissions S."/>
        </authorList>
    </citation>
    <scope>NUCLEOTIDE SEQUENCE [LARGE SCALE GENOMIC DNA]</scope>
    <source>
        <strain evidence="3">DSM 24767</strain>
    </source>
</reference>
<evidence type="ECO:0000313" key="2">
    <source>
        <dbReference type="EMBL" id="SDQ26341.1"/>
    </source>
</evidence>
<gene>
    <name evidence="2" type="ORF">SAMN04489842_0270</name>
</gene>
<dbReference type="Proteomes" id="UP000198848">
    <property type="component" value="Unassembled WGS sequence"/>
</dbReference>
<organism evidence="2 3">
    <name type="scientific">Natronobacterium texcoconense</name>
    <dbReference type="NCBI Taxonomy" id="1095778"/>
    <lineage>
        <taxon>Archaea</taxon>
        <taxon>Methanobacteriati</taxon>
        <taxon>Methanobacteriota</taxon>
        <taxon>Stenosarchaea group</taxon>
        <taxon>Halobacteria</taxon>
        <taxon>Halobacteriales</taxon>
        <taxon>Natrialbaceae</taxon>
        <taxon>Natronobacterium</taxon>
    </lineage>
</organism>
<evidence type="ECO:0000256" key="1">
    <source>
        <dbReference type="SAM" id="Phobius"/>
    </source>
</evidence>
<name>A0A1H0ZGT4_NATTX</name>
<keyword evidence="3" id="KW-1185">Reference proteome</keyword>
<dbReference type="RefSeq" id="WP_170830940.1">
    <property type="nucleotide sequence ID" value="NZ_FNLC01000001.1"/>
</dbReference>
<dbReference type="AlphaFoldDB" id="A0A1H0ZGT4"/>
<dbReference type="STRING" id="1095778.SAMN04489842_0270"/>
<sequence>MSAEDIQSGEREDEIKRTMYILIIWTIGVVLAGILLVLFSDVFASIFT</sequence>
<keyword evidence="1" id="KW-1133">Transmembrane helix</keyword>
<accession>A0A1H0ZGT4</accession>
<dbReference type="EMBL" id="FNLC01000001">
    <property type="protein sequence ID" value="SDQ26341.1"/>
    <property type="molecule type" value="Genomic_DNA"/>
</dbReference>
<proteinExistence type="predicted"/>